<organism evidence="9 10">
    <name type="scientific">Limnoraphis robusta CCNP1315</name>
    <dbReference type="NCBI Taxonomy" id="3110306"/>
    <lineage>
        <taxon>Bacteria</taxon>
        <taxon>Bacillati</taxon>
        <taxon>Cyanobacteriota</taxon>
        <taxon>Cyanophyceae</taxon>
        <taxon>Oscillatoriophycideae</taxon>
        <taxon>Oscillatoriales</taxon>
        <taxon>Sirenicapillariaceae</taxon>
        <taxon>Limnoraphis</taxon>
    </lineage>
</organism>
<keyword evidence="5 7" id="KW-0645">Protease</keyword>
<dbReference type="PROSITE" id="PS00761">
    <property type="entry name" value="SPASE_I_3"/>
    <property type="match status" value="1"/>
</dbReference>
<accession>A0ABU5U009</accession>
<keyword evidence="7" id="KW-1133">Transmembrane helix</keyword>
<dbReference type="PANTHER" id="PTHR43390:SF1">
    <property type="entry name" value="CHLOROPLAST PROCESSING PEPTIDASE"/>
    <property type="match status" value="1"/>
</dbReference>
<gene>
    <name evidence="9" type="primary">lepB</name>
    <name evidence="9" type="ORF">VB854_15680</name>
</gene>
<comment type="catalytic activity">
    <reaction evidence="1 7">
        <text>Cleavage of hydrophobic, N-terminal signal or leader sequences from secreted and periplasmic proteins.</text>
        <dbReference type="EC" id="3.4.21.89"/>
    </reaction>
</comment>
<comment type="caution">
    <text evidence="9">The sequence shown here is derived from an EMBL/GenBank/DDBJ whole genome shotgun (WGS) entry which is preliminary data.</text>
</comment>
<protein>
    <recommendedName>
        <fullName evidence="4 7">Signal peptidase I</fullName>
        <ecNumber evidence="4 7">3.4.21.89</ecNumber>
    </recommendedName>
</protein>
<dbReference type="Pfam" id="PF10502">
    <property type="entry name" value="Peptidase_S26"/>
    <property type="match status" value="1"/>
</dbReference>
<dbReference type="SUPFAM" id="SSF51306">
    <property type="entry name" value="LexA/Signal peptidase"/>
    <property type="match status" value="1"/>
</dbReference>
<sequence length="195" mass="22242">MEMPSPPPKTQTETSQTRLIKLWSEHRENLLILAIALVLSVLIRMFVAEPRYIPSDSMIPTLEIGDRLVVEKVSYHLHPPKVGEIVVFSPPKQLQVQGYSIQQAFIKRIIAQAGQTVAVRNGIVYVDNQPLKEDYIAEPPAYNWGPGKVPADHYFVMGDNRNDSNDSHIWGFLPQENIIGHAAFRFWPFERWGQV</sequence>
<evidence type="ECO:0000256" key="5">
    <source>
        <dbReference type="ARBA" id="ARBA00022670"/>
    </source>
</evidence>
<keyword evidence="6 7" id="KW-0378">Hydrolase</keyword>
<dbReference type="EC" id="3.4.21.89" evidence="4 7"/>
<dbReference type="CDD" id="cd06530">
    <property type="entry name" value="S26_SPase_I"/>
    <property type="match status" value="1"/>
</dbReference>
<evidence type="ECO:0000256" key="3">
    <source>
        <dbReference type="ARBA" id="ARBA00009370"/>
    </source>
</evidence>
<evidence type="ECO:0000313" key="10">
    <source>
        <dbReference type="Proteomes" id="UP001301728"/>
    </source>
</evidence>
<dbReference type="InterPro" id="IPR019533">
    <property type="entry name" value="Peptidase_S26"/>
</dbReference>
<evidence type="ECO:0000259" key="8">
    <source>
        <dbReference type="Pfam" id="PF10502"/>
    </source>
</evidence>
<dbReference type="PROSITE" id="PS00501">
    <property type="entry name" value="SPASE_I_1"/>
    <property type="match status" value="1"/>
</dbReference>
<keyword evidence="7" id="KW-0472">Membrane</keyword>
<dbReference type="PANTHER" id="PTHR43390">
    <property type="entry name" value="SIGNAL PEPTIDASE I"/>
    <property type="match status" value="1"/>
</dbReference>
<keyword evidence="7" id="KW-0812">Transmembrane</keyword>
<dbReference type="Gene3D" id="2.10.109.10">
    <property type="entry name" value="Umud Fragment, subunit A"/>
    <property type="match status" value="1"/>
</dbReference>
<name>A0ABU5U009_9CYAN</name>
<keyword evidence="10" id="KW-1185">Reference proteome</keyword>
<evidence type="ECO:0000256" key="2">
    <source>
        <dbReference type="ARBA" id="ARBA00004401"/>
    </source>
</evidence>
<dbReference type="EMBL" id="JAYGHT010000079">
    <property type="protein sequence ID" value="MEA5520390.1"/>
    <property type="molecule type" value="Genomic_DNA"/>
</dbReference>
<feature type="domain" description="Peptidase S26" evidence="8">
    <location>
        <begin position="28"/>
        <end position="187"/>
    </location>
</feature>
<dbReference type="NCBIfam" id="TIGR02227">
    <property type="entry name" value="sigpep_I_bact"/>
    <property type="match status" value="1"/>
</dbReference>
<evidence type="ECO:0000256" key="7">
    <source>
        <dbReference type="RuleBase" id="RU362042"/>
    </source>
</evidence>
<comment type="subcellular location">
    <subcellularLocation>
        <location evidence="2">Cell membrane</location>
        <topology evidence="2">Single-pass type II membrane protein</topology>
    </subcellularLocation>
    <subcellularLocation>
        <location evidence="7">Membrane</location>
        <topology evidence="7">Single-pass type II membrane protein</topology>
    </subcellularLocation>
</comment>
<dbReference type="InterPro" id="IPR036286">
    <property type="entry name" value="LexA/Signal_pep-like_sf"/>
</dbReference>
<dbReference type="PRINTS" id="PR00727">
    <property type="entry name" value="LEADERPTASE"/>
</dbReference>
<evidence type="ECO:0000256" key="6">
    <source>
        <dbReference type="ARBA" id="ARBA00022801"/>
    </source>
</evidence>
<dbReference type="InterPro" id="IPR019756">
    <property type="entry name" value="Pept_S26A_signal_pept_1_Ser-AS"/>
</dbReference>
<dbReference type="InterPro" id="IPR000223">
    <property type="entry name" value="Pept_S26A_signal_pept_1"/>
</dbReference>
<evidence type="ECO:0000256" key="4">
    <source>
        <dbReference type="ARBA" id="ARBA00013208"/>
    </source>
</evidence>
<dbReference type="RefSeq" id="WP_323275647.1">
    <property type="nucleotide sequence ID" value="NZ_JAYGHT010000079.1"/>
</dbReference>
<evidence type="ECO:0000313" key="9">
    <source>
        <dbReference type="EMBL" id="MEA5520390.1"/>
    </source>
</evidence>
<dbReference type="GO" id="GO:0009003">
    <property type="term" value="F:signal peptidase activity"/>
    <property type="evidence" value="ECO:0007669"/>
    <property type="project" value="UniProtKB-EC"/>
</dbReference>
<dbReference type="InterPro" id="IPR019758">
    <property type="entry name" value="Pept_S26A_signal_pept_1_CS"/>
</dbReference>
<evidence type="ECO:0000256" key="1">
    <source>
        <dbReference type="ARBA" id="ARBA00000677"/>
    </source>
</evidence>
<proteinExistence type="inferred from homology"/>
<dbReference type="Proteomes" id="UP001301728">
    <property type="component" value="Unassembled WGS sequence"/>
</dbReference>
<reference evidence="9 10" key="1">
    <citation type="submission" date="2023-12" db="EMBL/GenBank/DDBJ databases">
        <title>Baltic Sea Cyanobacteria.</title>
        <authorList>
            <person name="Delbaje E."/>
            <person name="Fewer D.P."/>
            <person name="Shishido T.K."/>
        </authorList>
    </citation>
    <scope>NUCLEOTIDE SEQUENCE [LARGE SCALE GENOMIC DNA]</scope>
    <source>
        <strain evidence="9 10">CCNP 1315</strain>
    </source>
</reference>
<feature type="transmembrane region" description="Helical" evidence="7">
    <location>
        <begin position="30"/>
        <end position="47"/>
    </location>
</feature>
<comment type="similarity">
    <text evidence="3 7">Belongs to the peptidase S26 family.</text>
</comment>